<evidence type="ECO:0000256" key="2">
    <source>
        <dbReference type="SAM" id="Phobius"/>
    </source>
</evidence>
<keyword evidence="2" id="KW-0812">Transmembrane</keyword>
<dbReference type="NCBIfam" id="TIGR04411">
    <property type="entry name" value="T2SS_GspN_Lepto"/>
    <property type="match status" value="1"/>
</dbReference>
<dbReference type="OrthoDB" id="5492083at2"/>
<evidence type="ECO:0000313" key="4">
    <source>
        <dbReference type="Proteomes" id="UP000064967"/>
    </source>
</evidence>
<evidence type="ECO:0000313" key="3">
    <source>
        <dbReference type="EMBL" id="AKV01304.1"/>
    </source>
</evidence>
<organism evidence="3 4">
    <name type="scientific">Labilithrix luteola</name>
    <dbReference type="NCBI Taxonomy" id="1391654"/>
    <lineage>
        <taxon>Bacteria</taxon>
        <taxon>Pseudomonadati</taxon>
        <taxon>Myxococcota</taxon>
        <taxon>Polyangia</taxon>
        <taxon>Polyangiales</taxon>
        <taxon>Labilitrichaceae</taxon>
        <taxon>Labilithrix</taxon>
    </lineage>
</organism>
<sequence>MNDATKERLRRFLPYLVYPLFYVFCLAIFLVWTFPYETLKERLVTTFNAQQRNTSSPQELSIESLESWWITGVKATGVKLSAPSSDPSKPASEIKVDEARARASVLSFLIGNKDVSFSVDAFGGTAKGSFEDTGKARAIDVTFDGLDIGKVDAIAANIGFPLEGKLFGTVKLDLPEGKASKGNGNVNLEIRDMFAGNDKELTVKLPLGPFTLPRLKVGNFAVTGDAKDGILKLTKIGASGGDVDVNGEGRVQLREVATDAHLDVNLKFKINDGYRNKNEKTKMLFGAPGSKDKPMLEMVPRMAKSKTPEGYYGLRVGGTLGKPDPQPGGNSVSAGLNN</sequence>
<reference evidence="3 4" key="1">
    <citation type="submission" date="2015-08" db="EMBL/GenBank/DDBJ databases">
        <authorList>
            <person name="Babu N.S."/>
            <person name="Beckwith C.J."/>
            <person name="Beseler K.G."/>
            <person name="Brison A."/>
            <person name="Carone J.V."/>
            <person name="Caskin T.P."/>
            <person name="Diamond M."/>
            <person name="Durham M.E."/>
            <person name="Foxe J.M."/>
            <person name="Go M."/>
            <person name="Henderson B.A."/>
            <person name="Jones I.B."/>
            <person name="McGettigan J.A."/>
            <person name="Micheletti S.J."/>
            <person name="Nasrallah M.E."/>
            <person name="Ortiz D."/>
            <person name="Piller C.R."/>
            <person name="Privatt S.R."/>
            <person name="Schneider S.L."/>
            <person name="Sharp S."/>
            <person name="Smith T.C."/>
            <person name="Stanton J.D."/>
            <person name="Ullery H.E."/>
            <person name="Wilson R.J."/>
            <person name="Serrano M.G."/>
            <person name="Buck G."/>
            <person name="Lee V."/>
            <person name="Wang Y."/>
            <person name="Carvalho R."/>
            <person name="Voegtly L."/>
            <person name="Shi R."/>
            <person name="Duckworth R."/>
            <person name="Johnson A."/>
            <person name="Loviza R."/>
            <person name="Walstead R."/>
            <person name="Shah Z."/>
            <person name="Kiflezghi M."/>
            <person name="Wade K."/>
            <person name="Ball S.L."/>
            <person name="Bradley K.W."/>
            <person name="Asai D.J."/>
            <person name="Bowman C.A."/>
            <person name="Russell D.A."/>
            <person name="Pope W.H."/>
            <person name="Jacobs-Sera D."/>
            <person name="Hendrix R.W."/>
            <person name="Hatfull G.F."/>
        </authorList>
    </citation>
    <scope>NUCLEOTIDE SEQUENCE [LARGE SCALE GENOMIC DNA]</scope>
    <source>
        <strain evidence="3 4">DSM 27648</strain>
    </source>
</reference>
<dbReference type="EMBL" id="CP012333">
    <property type="protein sequence ID" value="AKV01304.1"/>
    <property type="molecule type" value="Genomic_DNA"/>
</dbReference>
<dbReference type="InterPro" id="IPR030925">
    <property type="entry name" value="T2SS_GspN_Lepto"/>
</dbReference>
<dbReference type="RefSeq" id="WP_146652431.1">
    <property type="nucleotide sequence ID" value="NZ_CP012333.1"/>
</dbReference>
<protein>
    <submittedName>
        <fullName evidence="3">General secretion pathway protein N</fullName>
    </submittedName>
</protein>
<feature type="region of interest" description="Disordered" evidence="1">
    <location>
        <begin position="309"/>
        <end position="338"/>
    </location>
</feature>
<keyword evidence="2" id="KW-0472">Membrane</keyword>
<dbReference type="AlphaFoldDB" id="A0A0K1Q6G4"/>
<feature type="transmembrane region" description="Helical" evidence="2">
    <location>
        <begin position="12"/>
        <end position="34"/>
    </location>
</feature>
<dbReference type="STRING" id="1391654.AKJ09_07967"/>
<keyword evidence="4" id="KW-1185">Reference proteome</keyword>
<feature type="compositionally biased region" description="Polar residues" evidence="1">
    <location>
        <begin position="328"/>
        <end position="338"/>
    </location>
</feature>
<evidence type="ECO:0000256" key="1">
    <source>
        <dbReference type="SAM" id="MobiDB-lite"/>
    </source>
</evidence>
<keyword evidence="2" id="KW-1133">Transmembrane helix</keyword>
<dbReference type="Proteomes" id="UP000064967">
    <property type="component" value="Chromosome"/>
</dbReference>
<accession>A0A0K1Q6G4</accession>
<dbReference type="KEGG" id="llu:AKJ09_07967"/>
<name>A0A0K1Q6G4_9BACT</name>
<gene>
    <name evidence="3" type="ORF">AKJ09_07967</name>
</gene>
<proteinExistence type="predicted"/>